<reference evidence="1 2" key="1">
    <citation type="journal article" date="2016" name="Nat. Commun.">
        <title>Thousands of microbial genomes shed light on interconnected biogeochemical processes in an aquifer system.</title>
        <authorList>
            <person name="Anantharaman K."/>
            <person name="Brown C.T."/>
            <person name="Hug L.A."/>
            <person name="Sharon I."/>
            <person name="Castelle C.J."/>
            <person name="Probst A.J."/>
            <person name="Thomas B.C."/>
            <person name="Singh A."/>
            <person name="Wilkins M.J."/>
            <person name="Karaoz U."/>
            <person name="Brodie E.L."/>
            <person name="Williams K.H."/>
            <person name="Hubbard S.S."/>
            <person name="Banfield J.F."/>
        </authorList>
    </citation>
    <scope>NUCLEOTIDE SEQUENCE [LARGE SCALE GENOMIC DNA]</scope>
</reference>
<evidence type="ECO:0000313" key="1">
    <source>
        <dbReference type="EMBL" id="OGK59174.1"/>
    </source>
</evidence>
<evidence type="ECO:0000313" key="2">
    <source>
        <dbReference type="Proteomes" id="UP000176269"/>
    </source>
</evidence>
<dbReference type="AlphaFoldDB" id="A0A1F7JU90"/>
<dbReference type="Proteomes" id="UP000176269">
    <property type="component" value="Unassembled WGS sequence"/>
</dbReference>
<organism evidence="1 2">
    <name type="scientific">Candidatus Roizmanbacteria bacterium RIFCSPLOWO2_02_FULL_43_10</name>
    <dbReference type="NCBI Taxonomy" id="1802078"/>
    <lineage>
        <taxon>Bacteria</taxon>
        <taxon>Candidatus Roizmaniibacteriota</taxon>
    </lineage>
</organism>
<protein>
    <submittedName>
        <fullName evidence="1">Uncharacterized protein</fullName>
    </submittedName>
</protein>
<dbReference type="EMBL" id="MGBC01000050">
    <property type="protein sequence ID" value="OGK59174.1"/>
    <property type="molecule type" value="Genomic_DNA"/>
</dbReference>
<comment type="caution">
    <text evidence="1">The sequence shown here is derived from an EMBL/GenBank/DDBJ whole genome shotgun (WGS) entry which is preliminary data.</text>
</comment>
<sequence>MYPIDKKIIALSRFKVKSNLFFFTAGFNTNNLIKAVPSKPADRLIQKSEMTIKSGYMYTIEEHHTG</sequence>
<proteinExistence type="predicted"/>
<gene>
    <name evidence="1" type="ORF">A3I56_00355</name>
</gene>
<name>A0A1F7JU90_9BACT</name>
<accession>A0A1F7JU90</accession>